<gene>
    <name evidence="1" type="ORF">Syun_011409</name>
</gene>
<dbReference type="Proteomes" id="UP001420932">
    <property type="component" value="Unassembled WGS sequence"/>
</dbReference>
<reference evidence="1 2" key="1">
    <citation type="submission" date="2024-01" db="EMBL/GenBank/DDBJ databases">
        <title>Genome assemblies of Stephania.</title>
        <authorList>
            <person name="Yang L."/>
        </authorList>
    </citation>
    <scope>NUCLEOTIDE SEQUENCE [LARGE SCALE GENOMIC DNA]</scope>
    <source>
        <strain evidence="1">YNDBR</strain>
        <tissue evidence="1">Leaf</tissue>
    </source>
</reference>
<sequence>MADFHACRAVYASLEVGFGLASDGFWPVTPPPIHTPPPPPPTLMPAPMPKPELLMPVI</sequence>
<dbReference type="AlphaFoldDB" id="A0AAP0JY75"/>
<accession>A0AAP0JY75</accession>
<protein>
    <submittedName>
        <fullName evidence="1">Uncharacterized protein</fullName>
    </submittedName>
</protein>
<name>A0AAP0JY75_9MAGN</name>
<dbReference type="EMBL" id="JBBNAF010000005">
    <property type="protein sequence ID" value="KAK9142009.1"/>
    <property type="molecule type" value="Genomic_DNA"/>
</dbReference>
<keyword evidence="2" id="KW-1185">Reference proteome</keyword>
<proteinExistence type="predicted"/>
<evidence type="ECO:0000313" key="1">
    <source>
        <dbReference type="EMBL" id="KAK9142009.1"/>
    </source>
</evidence>
<organism evidence="1 2">
    <name type="scientific">Stephania yunnanensis</name>
    <dbReference type="NCBI Taxonomy" id="152371"/>
    <lineage>
        <taxon>Eukaryota</taxon>
        <taxon>Viridiplantae</taxon>
        <taxon>Streptophyta</taxon>
        <taxon>Embryophyta</taxon>
        <taxon>Tracheophyta</taxon>
        <taxon>Spermatophyta</taxon>
        <taxon>Magnoliopsida</taxon>
        <taxon>Ranunculales</taxon>
        <taxon>Menispermaceae</taxon>
        <taxon>Menispermoideae</taxon>
        <taxon>Cissampelideae</taxon>
        <taxon>Stephania</taxon>
    </lineage>
</organism>
<evidence type="ECO:0000313" key="2">
    <source>
        <dbReference type="Proteomes" id="UP001420932"/>
    </source>
</evidence>
<comment type="caution">
    <text evidence="1">The sequence shown here is derived from an EMBL/GenBank/DDBJ whole genome shotgun (WGS) entry which is preliminary data.</text>
</comment>